<keyword evidence="6 9" id="KW-0547">Nucleotide-binding</keyword>
<dbReference type="PANTHER" id="PTHR32182">
    <property type="entry name" value="DNA REPLICATION AND REPAIR PROTEIN RECF"/>
    <property type="match status" value="1"/>
</dbReference>
<keyword evidence="5 9" id="KW-0235">DNA replication</keyword>
<protein>
    <recommendedName>
        <fullName evidence="3 9">DNA replication and repair protein RecF</fullName>
    </recommendedName>
</protein>
<evidence type="ECO:0000256" key="5">
    <source>
        <dbReference type="ARBA" id="ARBA00022705"/>
    </source>
</evidence>
<dbReference type="NCBIfam" id="TIGR00611">
    <property type="entry name" value="recf"/>
    <property type="match status" value="1"/>
</dbReference>
<evidence type="ECO:0000256" key="3">
    <source>
        <dbReference type="ARBA" id="ARBA00020170"/>
    </source>
</evidence>
<evidence type="ECO:0000256" key="6">
    <source>
        <dbReference type="ARBA" id="ARBA00022741"/>
    </source>
</evidence>
<dbReference type="GO" id="GO:0003697">
    <property type="term" value="F:single-stranded DNA binding"/>
    <property type="evidence" value="ECO:0007669"/>
    <property type="project" value="UniProtKB-UniRule"/>
</dbReference>
<comment type="function">
    <text evidence="9">The RecF protein is involved in DNA metabolism; it is required for DNA replication and normal SOS inducibility. RecF binds preferentially to single-stranded, linear DNA. It also seems to bind ATP.</text>
</comment>
<dbReference type="InterPro" id="IPR001238">
    <property type="entry name" value="DNA-binding_RecF"/>
</dbReference>
<dbReference type="InterPro" id="IPR027417">
    <property type="entry name" value="P-loop_NTPase"/>
</dbReference>
<organism evidence="11 12">
    <name type="scientific">Aquicella siphonis</name>
    <dbReference type="NCBI Taxonomy" id="254247"/>
    <lineage>
        <taxon>Bacteria</taxon>
        <taxon>Pseudomonadati</taxon>
        <taxon>Pseudomonadota</taxon>
        <taxon>Gammaproteobacteria</taxon>
        <taxon>Legionellales</taxon>
        <taxon>Coxiellaceae</taxon>
        <taxon>Aquicella</taxon>
    </lineage>
</organism>
<evidence type="ECO:0000259" key="10">
    <source>
        <dbReference type="Pfam" id="PF02463"/>
    </source>
</evidence>
<dbReference type="PROSITE" id="PS00617">
    <property type="entry name" value="RECF_1"/>
    <property type="match status" value="1"/>
</dbReference>
<accession>A0A5E4PKW5</accession>
<evidence type="ECO:0000256" key="4">
    <source>
        <dbReference type="ARBA" id="ARBA00022490"/>
    </source>
</evidence>
<evidence type="ECO:0000313" key="12">
    <source>
        <dbReference type="Proteomes" id="UP000324194"/>
    </source>
</evidence>
<comment type="subcellular location">
    <subcellularLocation>
        <location evidence="1 9">Cytoplasm</location>
    </subcellularLocation>
</comment>
<reference evidence="11 12" key="1">
    <citation type="submission" date="2019-08" db="EMBL/GenBank/DDBJ databases">
        <authorList>
            <person name="Guy L."/>
        </authorList>
    </citation>
    <scope>NUCLEOTIDE SEQUENCE [LARGE SCALE GENOMIC DNA]</scope>
    <source>
        <strain evidence="11 12">SGT-108</strain>
    </source>
</reference>
<keyword evidence="12" id="KW-1185">Reference proteome</keyword>
<feature type="domain" description="RecF/RecN/SMC N-terminal" evidence="10">
    <location>
        <begin position="3"/>
        <end position="355"/>
    </location>
</feature>
<keyword evidence="4 9" id="KW-0963">Cytoplasm</keyword>
<sequence length="369" mass="42079">MTIALLRITNFRNLEAVDLVPCHAGLNVICGNNGSGKTSLLEAIYCLGLGRSFRTSTGARLIRQEADKFSIFSHIVSEMQRQVPVGIERDIHGTTRLRVAERDASGIMELAAYLPIRLINSQSHNLFESGPAFRRKFLDWGLFYQSDSFITCWRQFERVIKQRNVLLRDRRPRSELDAWSDELARHAMVLDELRRRYVNHLMPLVSELAQELLAMSTLAFAYQPGWREDRDYLEILKEGYLEEIRAGHTLHGPHRADLDITIDGIPVKHFLSRGQQKLLICAMIIAQGKLLAEQANKSIIYLVDDLPAELDLPSRQKLITLLSRQHTQIFVTAIERETIETIMGDRLAVPIKVFHVKHGSVTDLTMSQS</sequence>
<dbReference type="KEGG" id="asip:AQUSIP_22190"/>
<dbReference type="OrthoDB" id="9803889at2"/>
<evidence type="ECO:0000313" key="11">
    <source>
        <dbReference type="EMBL" id="VVC76892.1"/>
    </source>
</evidence>
<dbReference type="RefSeq" id="WP_148340174.1">
    <property type="nucleotide sequence ID" value="NZ_LR699119.1"/>
</dbReference>
<dbReference type="GO" id="GO:0005524">
    <property type="term" value="F:ATP binding"/>
    <property type="evidence" value="ECO:0007669"/>
    <property type="project" value="UniProtKB-UniRule"/>
</dbReference>
<gene>
    <name evidence="9 11" type="primary">recF</name>
    <name evidence="11" type="ORF">AQUSIP_22190</name>
</gene>
<dbReference type="SUPFAM" id="SSF52540">
    <property type="entry name" value="P-loop containing nucleoside triphosphate hydrolases"/>
    <property type="match status" value="1"/>
</dbReference>
<keyword evidence="9" id="KW-0227">DNA damage</keyword>
<dbReference type="Gene3D" id="3.40.50.300">
    <property type="entry name" value="P-loop containing nucleotide triphosphate hydrolases"/>
    <property type="match status" value="1"/>
</dbReference>
<dbReference type="GO" id="GO:0009432">
    <property type="term" value="P:SOS response"/>
    <property type="evidence" value="ECO:0007669"/>
    <property type="project" value="UniProtKB-UniRule"/>
</dbReference>
<keyword evidence="9" id="KW-0234">DNA repair</keyword>
<dbReference type="Gene3D" id="1.20.1050.90">
    <property type="entry name" value="RecF/RecN/SMC, N-terminal domain"/>
    <property type="match status" value="1"/>
</dbReference>
<proteinExistence type="inferred from homology"/>
<dbReference type="EMBL" id="LR699119">
    <property type="protein sequence ID" value="VVC76892.1"/>
    <property type="molecule type" value="Genomic_DNA"/>
</dbReference>
<dbReference type="Proteomes" id="UP000324194">
    <property type="component" value="Chromosome 1"/>
</dbReference>
<dbReference type="InterPro" id="IPR003395">
    <property type="entry name" value="RecF/RecN/SMC_N"/>
</dbReference>
<evidence type="ECO:0000256" key="1">
    <source>
        <dbReference type="ARBA" id="ARBA00004496"/>
    </source>
</evidence>
<dbReference type="InterPro" id="IPR042174">
    <property type="entry name" value="RecF_2"/>
</dbReference>
<comment type="similarity">
    <text evidence="2 9">Belongs to the RecF family.</text>
</comment>
<dbReference type="GO" id="GO:0000731">
    <property type="term" value="P:DNA synthesis involved in DNA repair"/>
    <property type="evidence" value="ECO:0007669"/>
    <property type="project" value="TreeGrafter"/>
</dbReference>
<feature type="binding site" evidence="9">
    <location>
        <begin position="31"/>
        <end position="38"/>
    </location>
    <ligand>
        <name>ATP</name>
        <dbReference type="ChEBI" id="CHEBI:30616"/>
    </ligand>
</feature>
<dbReference type="AlphaFoldDB" id="A0A5E4PKW5"/>
<dbReference type="Pfam" id="PF02463">
    <property type="entry name" value="SMC_N"/>
    <property type="match status" value="1"/>
</dbReference>
<evidence type="ECO:0000256" key="9">
    <source>
        <dbReference type="HAMAP-Rule" id="MF_00365"/>
    </source>
</evidence>
<evidence type="ECO:0000256" key="2">
    <source>
        <dbReference type="ARBA" id="ARBA00008016"/>
    </source>
</evidence>
<dbReference type="HAMAP" id="MF_00365">
    <property type="entry name" value="RecF"/>
    <property type="match status" value="1"/>
</dbReference>
<dbReference type="PANTHER" id="PTHR32182:SF0">
    <property type="entry name" value="DNA REPLICATION AND REPAIR PROTEIN RECF"/>
    <property type="match status" value="1"/>
</dbReference>
<keyword evidence="8 9" id="KW-0238">DNA-binding</keyword>
<name>A0A5E4PKW5_9COXI</name>
<keyword evidence="7 9" id="KW-0067">ATP-binding</keyword>
<evidence type="ECO:0000256" key="7">
    <source>
        <dbReference type="ARBA" id="ARBA00022840"/>
    </source>
</evidence>
<dbReference type="GO" id="GO:0005737">
    <property type="term" value="C:cytoplasm"/>
    <property type="evidence" value="ECO:0007669"/>
    <property type="project" value="UniProtKB-SubCell"/>
</dbReference>
<dbReference type="InterPro" id="IPR018078">
    <property type="entry name" value="DNA-binding_RecF_CS"/>
</dbReference>
<evidence type="ECO:0000256" key="8">
    <source>
        <dbReference type="ARBA" id="ARBA00023125"/>
    </source>
</evidence>
<dbReference type="GO" id="GO:0006302">
    <property type="term" value="P:double-strand break repair"/>
    <property type="evidence" value="ECO:0007669"/>
    <property type="project" value="TreeGrafter"/>
</dbReference>
<keyword evidence="9" id="KW-0742">SOS response</keyword>
<dbReference type="GO" id="GO:0006260">
    <property type="term" value="P:DNA replication"/>
    <property type="evidence" value="ECO:0007669"/>
    <property type="project" value="UniProtKB-UniRule"/>
</dbReference>